<dbReference type="InterPro" id="IPR043128">
    <property type="entry name" value="Rev_trsase/Diguanyl_cyclase"/>
</dbReference>
<dbReference type="InterPro" id="IPR001633">
    <property type="entry name" value="EAL_dom"/>
</dbReference>
<dbReference type="SUPFAM" id="SSF141868">
    <property type="entry name" value="EAL domain-like"/>
    <property type="match status" value="1"/>
</dbReference>
<evidence type="ECO:0000259" key="1">
    <source>
        <dbReference type="PROSITE" id="PS50883"/>
    </source>
</evidence>
<dbReference type="InterPro" id="IPR000160">
    <property type="entry name" value="GGDEF_dom"/>
</dbReference>
<dbReference type="InterPro" id="IPR035965">
    <property type="entry name" value="PAS-like_dom_sf"/>
</dbReference>
<organism evidence="3 4">
    <name type="scientific">Pseudoramibacter porci</name>
    <dbReference type="NCBI Taxonomy" id="2606631"/>
    <lineage>
        <taxon>Bacteria</taxon>
        <taxon>Bacillati</taxon>
        <taxon>Bacillota</taxon>
        <taxon>Clostridia</taxon>
        <taxon>Eubacteriales</taxon>
        <taxon>Eubacteriaceae</taxon>
        <taxon>Pseudoramibacter</taxon>
    </lineage>
</organism>
<evidence type="ECO:0000259" key="2">
    <source>
        <dbReference type="PROSITE" id="PS50887"/>
    </source>
</evidence>
<evidence type="ECO:0000313" key="3">
    <source>
        <dbReference type="EMBL" id="MSS20155.1"/>
    </source>
</evidence>
<feature type="domain" description="EAL" evidence="1">
    <location>
        <begin position="322"/>
        <end position="574"/>
    </location>
</feature>
<dbReference type="PANTHER" id="PTHR33121:SF79">
    <property type="entry name" value="CYCLIC DI-GMP PHOSPHODIESTERASE PDED-RELATED"/>
    <property type="match status" value="1"/>
</dbReference>
<dbReference type="SMART" id="SM00052">
    <property type="entry name" value="EAL"/>
    <property type="match status" value="1"/>
</dbReference>
<comment type="caution">
    <text evidence="3">The sequence shown here is derived from an EMBL/GenBank/DDBJ whole genome shotgun (WGS) entry which is preliminary data.</text>
</comment>
<dbReference type="PANTHER" id="PTHR33121">
    <property type="entry name" value="CYCLIC DI-GMP PHOSPHODIESTERASE PDEF"/>
    <property type="match status" value="1"/>
</dbReference>
<dbReference type="Gene3D" id="3.30.450.20">
    <property type="entry name" value="PAS domain"/>
    <property type="match status" value="1"/>
</dbReference>
<evidence type="ECO:0000313" key="4">
    <source>
        <dbReference type="Proteomes" id="UP000461754"/>
    </source>
</evidence>
<dbReference type="SUPFAM" id="SSF55785">
    <property type="entry name" value="PYP-like sensor domain (PAS domain)"/>
    <property type="match status" value="1"/>
</dbReference>
<feature type="domain" description="GGDEF" evidence="2">
    <location>
        <begin position="1456"/>
        <end position="1577"/>
    </location>
</feature>
<name>A0A7X2TAJ1_9FIRM</name>
<dbReference type="NCBIfam" id="TIGR00254">
    <property type="entry name" value="GGDEF"/>
    <property type="match status" value="1"/>
</dbReference>
<dbReference type="CDD" id="cd01948">
    <property type="entry name" value="EAL"/>
    <property type="match status" value="1"/>
</dbReference>
<proteinExistence type="predicted"/>
<dbReference type="InterPro" id="IPR050706">
    <property type="entry name" value="Cyclic-di-GMP_PDE-like"/>
</dbReference>
<dbReference type="CDD" id="cd01949">
    <property type="entry name" value="GGDEF"/>
    <property type="match status" value="1"/>
</dbReference>
<dbReference type="PROSITE" id="PS50887">
    <property type="entry name" value="GGDEF"/>
    <property type="match status" value="2"/>
</dbReference>
<dbReference type="Proteomes" id="UP000461754">
    <property type="component" value="Unassembled WGS sequence"/>
</dbReference>
<dbReference type="Gene3D" id="3.20.20.450">
    <property type="entry name" value="EAL domain"/>
    <property type="match status" value="1"/>
</dbReference>
<dbReference type="Pfam" id="PF00563">
    <property type="entry name" value="EAL"/>
    <property type="match status" value="1"/>
</dbReference>
<dbReference type="Pfam" id="PF00990">
    <property type="entry name" value="GGDEF"/>
    <property type="match status" value="1"/>
</dbReference>
<sequence>MVSARVPSLTRQIRACTAEKNGRRTQKGAALMCTFKTDDYHRLYDVLKSGVCIVAQDQDETILFANKGILNFYDCRSERAFFELTGGRFAGMHLKREVSLAAIAGDQRDFNLHFSFMTVRRHIREADASVKKAVLQGRPVYIVEMVSQWILMADTEPDRLTGFLAPKIFFRKAADLAKINLERDTFTQFCPACFNVNNFRGFNRNNGVAEGDKALAFIAKTLREVFPTGLYSHINADTFYAILPRKRLARKVDEVCVKVNRYLGEKSYALKAGLVIYNQPVTMAEVLHSFDMAKLACDEAKNCDGRAYVVFSREIQSRAELRDFILKAFESAMENGQIKMIYEPVLRLLSGKISGIKASVVWEDPEKGTIPPEVFWSVLEEARLSGRLDLFAMDRMLQIQAERQQNGLSLIPVIFSISRLGMELMRPLEHLETVRESYGLPRQCVRIEFSEKFINESSKTIHSEIDRFREVGYEIWVDHFGTQNLSNAVFYEDRFDLIELDRRFFAPLDEKKKTIITDVVKMAKHLGVHTLVKGVATEEEADFLKMAGCENIRGPYVRKPGNHADVFNTLAQKGWTEERGLEAAVYQAAGLVDIVSEAPLALFLADNGKIRMLTMNAAYLAAAQKIGITSAAKVADFFKDQGRLFPERFAQFAEKAYGAPQKLTYFVANHQYVQLETSFVAGIPEFWVGQAKLSHISADRTDWRPDRFDYTFRNAVMLFDEVFYIDMEKDEIKVIVSTDQRLSAGQTVKGIREVFGTFCQRDIHPDDRALFLSFAETDTLVQRLRAAHQGRAEIIIRVRQKDGAYCRMVCRAALVVDAERTKVVLCAWQDRLEQRGAAPAVSAGAGAQGHKQTSAYRLFQAILGDSKLPLFWKDTALQYVGASRAFLDLARVDTEAELIGKTAESFNWYTNPKAAEQAERRVIGEGKTVAAARRHVLVGGREQVIRVTEFPYYDEGGSAIAGVAGWIRQEGGEEAHRDDRTGLMNAAGILAAGFAFDDALRQSGRGYGAVILVIRNAAALRQTFGQAFVDKAEKAVANRIADGRLPSGVAAARIRDGYFLLLGKDRAMLKLEKWSIQMVEDIQALRQIDGLPCQIELNRAIGSGGEAKGFLNLLEILMRRAEQWRQSGDFLFSEVWETAGVKSDVLNDLSEPAFIVDPAMRQLLFVNKAMKQSAGLPEDADFVGRSCFELRGKTQPCLGCEMQRAANEQYDTYENQWHDAIGRTFSVKNIPVLWRGRSARLILGEPVVISDNEQTTKNAILEAERWGNAAIAIGLGEPDIEVGIAKCIAYIAQNLHAERFFIFETRGSREATCSYEWKEAGRLPLKGELQSVLTQNFGALFKAFEAQKVVLAADYAAFQREHPGFSLPVAGVQNFVAGQLLQAGRPVGFTLLTNLAAKSFEPAGYMLDTLTDFFAVMIRIRNNLRDAEEQGRRDHMTGVLNRRGFKHYIAESHFAGPQVFLSCDINGLKTVNDTQGHEAGDQLIQNASAILVRHGDRDHVFRMGGDEFLVVREGMDEGGARQIVQAIKNDARRAGFTISIGYVVHTGPIDDLDTVMRDADRAMYADKGRTHRRRRTDPQD</sequence>
<dbReference type="GO" id="GO:0071111">
    <property type="term" value="F:cyclic-guanylate-specific phosphodiesterase activity"/>
    <property type="evidence" value="ECO:0007669"/>
    <property type="project" value="InterPro"/>
</dbReference>
<dbReference type="InterPro" id="IPR035919">
    <property type="entry name" value="EAL_sf"/>
</dbReference>
<dbReference type="EMBL" id="VUMO01000008">
    <property type="protein sequence ID" value="MSS20155.1"/>
    <property type="molecule type" value="Genomic_DNA"/>
</dbReference>
<gene>
    <name evidence="3" type="ORF">FYJ52_07065</name>
</gene>
<reference evidence="3 4" key="1">
    <citation type="submission" date="2019-08" db="EMBL/GenBank/DDBJ databases">
        <title>In-depth cultivation of the pig gut microbiome towards novel bacterial diversity and tailored functional studies.</title>
        <authorList>
            <person name="Wylensek D."/>
            <person name="Hitch T.C.A."/>
            <person name="Clavel T."/>
        </authorList>
    </citation>
    <scope>NUCLEOTIDE SEQUENCE [LARGE SCALE GENOMIC DNA]</scope>
    <source>
        <strain evidence="3 4">RF-744-FAT-4</strain>
    </source>
</reference>
<dbReference type="SUPFAM" id="SSF55073">
    <property type="entry name" value="Nucleotide cyclase"/>
    <property type="match status" value="2"/>
</dbReference>
<dbReference type="Gene3D" id="3.30.70.270">
    <property type="match status" value="2"/>
</dbReference>
<dbReference type="InterPro" id="IPR029787">
    <property type="entry name" value="Nucleotide_cyclase"/>
</dbReference>
<feature type="domain" description="GGDEF" evidence="2">
    <location>
        <begin position="187"/>
        <end position="314"/>
    </location>
</feature>
<accession>A0A7X2TAJ1</accession>
<dbReference type="PROSITE" id="PS50883">
    <property type="entry name" value="EAL"/>
    <property type="match status" value="1"/>
</dbReference>
<protein>
    <submittedName>
        <fullName evidence="3">EAL domain-containing protein</fullName>
    </submittedName>
</protein>
<keyword evidence="4" id="KW-1185">Reference proteome</keyword>
<dbReference type="SMART" id="SM00267">
    <property type="entry name" value="GGDEF"/>
    <property type="match status" value="1"/>
</dbReference>